<feature type="compositionally biased region" description="Basic and acidic residues" evidence="1">
    <location>
        <begin position="155"/>
        <end position="170"/>
    </location>
</feature>
<feature type="region of interest" description="Disordered" evidence="1">
    <location>
        <begin position="32"/>
        <end position="134"/>
    </location>
</feature>
<dbReference type="Proteomes" id="UP000562682">
    <property type="component" value="Unassembled WGS sequence"/>
</dbReference>
<reference evidence="2 3" key="1">
    <citation type="submission" date="2020-05" db="EMBL/GenBank/DDBJ databases">
        <title>Identification and distribution of gene clusters putatively required for synthesis of sphingolipid metabolism inhibitors in phylogenetically diverse species of the filamentous fungus Fusarium.</title>
        <authorList>
            <person name="Kim H.-S."/>
            <person name="Busman M."/>
            <person name="Brown D.W."/>
            <person name="Divon H."/>
            <person name="Uhlig S."/>
            <person name="Proctor R.H."/>
        </authorList>
    </citation>
    <scope>NUCLEOTIDE SEQUENCE [LARGE SCALE GENOMIC DNA]</scope>
    <source>
        <strain evidence="2 3">NRRL 25311</strain>
    </source>
</reference>
<evidence type="ECO:0000313" key="2">
    <source>
        <dbReference type="EMBL" id="KAF5663338.1"/>
    </source>
</evidence>
<proteinExistence type="predicted"/>
<feature type="compositionally biased region" description="Polar residues" evidence="1">
    <location>
        <begin position="106"/>
        <end position="122"/>
    </location>
</feature>
<name>A0A8H5T5C9_9HYPO</name>
<sequence length="199" mass="22173">MVQPEAPNGEELPTYYERAHKRKLRDWILKSKYEPQQQVENEPGSRGIDQGEGDGGSRPTIVDTPNNPARPSDPEPCLNVPRPLPVQTMADTAAQRPERTPDRVSPSGNAGQSQGVASSSKSELLARVNDQDKRIADQERKINDLLERVAALEAENDKQRDNAISHEEAGRGLAGHFADPQFNPDLSTVLQLRFRRDRH</sequence>
<gene>
    <name evidence="2" type="ORF">FDENT_13166</name>
</gene>
<protein>
    <submittedName>
        <fullName evidence="2">Uncharacterized protein</fullName>
    </submittedName>
</protein>
<accession>A0A8H5T5C9</accession>
<feature type="region of interest" description="Disordered" evidence="1">
    <location>
        <begin position="153"/>
        <end position="185"/>
    </location>
</feature>
<evidence type="ECO:0000256" key="1">
    <source>
        <dbReference type="SAM" id="MobiDB-lite"/>
    </source>
</evidence>
<organism evidence="2 3">
    <name type="scientific">Fusarium denticulatum</name>
    <dbReference type="NCBI Taxonomy" id="48507"/>
    <lineage>
        <taxon>Eukaryota</taxon>
        <taxon>Fungi</taxon>
        <taxon>Dikarya</taxon>
        <taxon>Ascomycota</taxon>
        <taxon>Pezizomycotina</taxon>
        <taxon>Sordariomycetes</taxon>
        <taxon>Hypocreomycetidae</taxon>
        <taxon>Hypocreales</taxon>
        <taxon>Nectriaceae</taxon>
        <taxon>Fusarium</taxon>
        <taxon>Fusarium fujikuroi species complex</taxon>
    </lineage>
</organism>
<evidence type="ECO:0000313" key="3">
    <source>
        <dbReference type="Proteomes" id="UP000562682"/>
    </source>
</evidence>
<dbReference type="AlphaFoldDB" id="A0A8H5T5C9"/>
<comment type="caution">
    <text evidence="2">The sequence shown here is derived from an EMBL/GenBank/DDBJ whole genome shotgun (WGS) entry which is preliminary data.</text>
</comment>
<dbReference type="EMBL" id="JAAOAK010000492">
    <property type="protein sequence ID" value="KAF5663338.1"/>
    <property type="molecule type" value="Genomic_DNA"/>
</dbReference>
<keyword evidence="3" id="KW-1185">Reference proteome</keyword>